<dbReference type="FunFam" id="1.20.1250.20:FF:000001">
    <property type="entry name" value="Dicarboxylate MFS transporter"/>
    <property type="match status" value="1"/>
</dbReference>
<dbReference type="PROSITE" id="PS00217">
    <property type="entry name" value="SUGAR_TRANSPORT_2"/>
    <property type="match status" value="1"/>
</dbReference>
<dbReference type="PANTHER" id="PTHR43528:SF3">
    <property type="entry name" value="CITRATE-PROTON SYMPORTER"/>
    <property type="match status" value="1"/>
</dbReference>
<keyword evidence="6" id="KW-0769">Symport</keyword>
<dbReference type="InterPro" id="IPR051084">
    <property type="entry name" value="H+-coupled_symporters"/>
</dbReference>
<evidence type="ECO:0000256" key="3">
    <source>
        <dbReference type="ARBA" id="ARBA00022448"/>
    </source>
</evidence>
<dbReference type="EMBL" id="CABVIH010000017">
    <property type="protein sequence ID" value="VVP15346.1"/>
    <property type="molecule type" value="Genomic_DNA"/>
</dbReference>
<dbReference type="OrthoDB" id="3690818at2"/>
<feature type="transmembrane region" description="Helical" evidence="9">
    <location>
        <begin position="398"/>
        <end position="423"/>
    </location>
</feature>
<evidence type="ECO:0000313" key="11">
    <source>
        <dbReference type="EMBL" id="VVP15346.1"/>
    </source>
</evidence>
<keyword evidence="7 9" id="KW-1133">Transmembrane helix</keyword>
<dbReference type="PROSITE" id="PS50850">
    <property type="entry name" value="MFS"/>
    <property type="match status" value="1"/>
</dbReference>
<comment type="similarity">
    <text evidence="2">Belongs to the major facilitator superfamily. Metabolite:H+ Symporter (MHS) family (TC 2.A.1.6) family.</text>
</comment>
<evidence type="ECO:0000256" key="8">
    <source>
        <dbReference type="ARBA" id="ARBA00023136"/>
    </source>
</evidence>
<evidence type="ECO:0000256" key="4">
    <source>
        <dbReference type="ARBA" id="ARBA00022475"/>
    </source>
</evidence>
<feature type="transmembrane region" description="Helical" evidence="9">
    <location>
        <begin position="88"/>
        <end position="109"/>
    </location>
</feature>
<keyword evidence="5 9" id="KW-0812">Transmembrane</keyword>
<dbReference type="GO" id="GO:0015293">
    <property type="term" value="F:symporter activity"/>
    <property type="evidence" value="ECO:0007669"/>
    <property type="project" value="UniProtKB-KW"/>
</dbReference>
<dbReference type="PROSITE" id="PS00216">
    <property type="entry name" value="SUGAR_TRANSPORT_1"/>
    <property type="match status" value="1"/>
</dbReference>
<dbReference type="Pfam" id="PF07690">
    <property type="entry name" value="MFS_1"/>
    <property type="match status" value="1"/>
</dbReference>
<evidence type="ECO:0000256" key="7">
    <source>
        <dbReference type="ARBA" id="ARBA00022989"/>
    </source>
</evidence>
<keyword evidence="8 9" id="KW-0472">Membrane</keyword>
<dbReference type="InterPro" id="IPR005829">
    <property type="entry name" value="Sugar_transporter_CS"/>
</dbReference>
<comment type="subcellular location">
    <subcellularLocation>
        <location evidence="1">Cell membrane</location>
        <topology evidence="1">Multi-pass membrane protein</topology>
    </subcellularLocation>
</comment>
<protein>
    <submittedName>
        <fullName evidence="11">Proline/betaine transporter</fullName>
    </submittedName>
</protein>
<dbReference type="InterPro" id="IPR036259">
    <property type="entry name" value="MFS_trans_sf"/>
</dbReference>
<feature type="transmembrane region" description="Helical" evidence="9">
    <location>
        <begin position="221"/>
        <end position="240"/>
    </location>
</feature>
<evidence type="ECO:0000313" key="12">
    <source>
        <dbReference type="Proteomes" id="UP000375525"/>
    </source>
</evidence>
<dbReference type="GO" id="GO:0005886">
    <property type="term" value="C:plasma membrane"/>
    <property type="evidence" value="ECO:0007669"/>
    <property type="project" value="UniProtKB-SubCell"/>
</dbReference>
<feature type="transmembrane region" description="Helical" evidence="9">
    <location>
        <begin position="338"/>
        <end position="356"/>
    </location>
</feature>
<dbReference type="InterPro" id="IPR020846">
    <property type="entry name" value="MFS_dom"/>
</dbReference>
<evidence type="ECO:0000256" key="9">
    <source>
        <dbReference type="SAM" id="Phobius"/>
    </source>
</evidence>
<dbReference type="Proteomes" id="UP000375525">
    <property type="component" value="Unassembled WGS sequence"/>
</dbReference>
<keyword evidence="3" id="KW-0813">Transport</keyword>
<evidence type="ECO:0000259" key="10">
    <source>
        <dbReference type="PROSITE" id="PS50850"/>
    </source>
</evidence>
<organism evidence="11 12">
    <name type="scientific">Pseudomonas fluorescens</name>
    <dbReference type="NCBI Taxonomy" id="294"/>
    <lineage>
        <taxon>Bacteria</taxon>
        <taxon>Pseudomonadati</taxon>
        <taxon>Pseudomonadota</taxon>
        <taxon>Gammaproteobacteria</taxon>
        <taxon>Pseudomonadales</taxon>
        <taxon>Pseudomonadaceae</taxon>
        <taxon>Pseudomonas</taxon>
    </lineage>
</organism>
<evidence type="ECO:0000256" key="2">
    <source>
        <dbReference type="ARBA" id="ARBA00008240"/>
    </source>
</evidence>
<feature type="transmembrane region" description="Helical" evidence="9">
    <location>
        <begin position="429"/>
        <end position="449"/>
    </location>
</feature>
<feature type="transmembrane region" description="Helical" evidence="9">
    <location>
        <begin position="362"/>
        <end position="386"/>
    </location>
</feature>
<gene>
    <name evidence="11" type="primary">proP_6</name>
    <name evidence="11" type="ORF">PS880_03531</name>
</gene>
<evidence type="ECO:0000256" key="6">
    <source>
        <dbReference type="ARBA" id="ARBA00022847"/>
    </source>
</evidence>
<feature type="transmembrane region" description="Helical" evidence="9">
    <location>
        <begin position="304"/>
        <end position="326"/>
    </location>
</feature>
<dbReference type="RefSeq" id="WP_150780763.1">
    <property type="nucleotide sequence ID" value="NZ_CABVIH010000017.1"/>
</dbReference>
<sequence>MRQSDSRVILNFNYPDDHNMNNQIISPSMDVNLSVADTDAGHTAINKKAIAAAVAGNALEFYDFVIYAYFAIYIGKAFFPVAGEYGSLMAAVATFGVGFFARPLGGILIGAYADRAGRKPAMILTVAMITIGTIGLAMTPSYQSIGIAAPIIVVICRLIQGLALGGEVGPATSLLIEAAPPHRRGFYSSWQIASQGIAVAVGGVLGVALSYWLSAEQLETWGWRIPFFLSLVLIPIVIYMRRALPETHETAQERTSSEIVGVVLREHKKVLLLGILLFASIGVASQIGNYMVSYAVQVLKLSAPVAQGSVLVGGLVTFAFALIGGLLSDRLGRRITNFIPRVILTLAIVPLFMWLVSAPTLLTLFTVNTVIAALTAMFATAGLVQIPELLPIAVRSTGLSLVYAFGTAIFGGTTQFVVTWLIAVTNSPMAPAWYLAGVSVVSLLAMLFLPESKNVDIRK</sequence>
<evidence type="ECO:0000256" key="1">
    <source>
        <dbReference type="ARBA" id="ARBA00004651"/>
    </source>
</evidence>
<dbReference type="AlphaFoldDB" id="A0A5E7LPP1"/>
<accession>A0A5E7LPP1</accession>
<dbReference type="SUPFAM" id="SSF103473">
    <property type="entry name" value="MFS general substrate transporter"/>
    <property type="match status" value="1"/>
</dbReference>
<evidence type="ECO:0000256" key="5">
    <source>
        <dbReference type="ARBA" id="ARBA00022692"/>
    </source>
</evidence>
<dbReference type="InterPro" id="IPR011701">
    <property type="entry name" value="MFS"/>
</dbReference>
<dbReference type="PANTHER" id="PTHR43528">
    <property type="entry name" value="ALPHA-KETOGLUTARATE PERMEASE"/>
    <property type="match status" value="1"/>
</dbReference>
<feature type="transmembrane region" description="Helical" evidence="9">
    <location>
        <begin position="192"/>
        <end position="215"/>
    </location>
</feature>
<reference evidence="11 12" key="1">
    <citation type="submission" date="2019-09" db="EMBL/GenBank/DDBJ databases">
        <authorList>
            <person name="Chandra G."/>
            <person name="Truman W A."/>
        </authorList>
    </citation>
    <scope>NUCLEOTIDE SEQUENCE [LARGE SCALE GENOMIC DNA]</scope>
    <source>
        <strain evidence="11">PS880</strain>
    </source>
</reference>
<dbReference type="Gene3D" id="1.20.1250.20">
    <property type="entry name" value="MFS general substrate transporter like domains"/>
    <property type="match status" value="1"/>
</dbReference>
<feature type="transmembrane region" description="Helical" evidence="9">
    <location>
        <begin position="64"/>
        <end position="82"/>
    </location>
</feature>
<name>A0A5E7LPP1_PSEFL</name>
<feature type="transmembrane region" description="Helical" evidence="9">
    <location>
        <begin position="270"/>
        <end position="292"/>
    </location>
</feature>
<feature type="domain" description="Major facilitator superfamily (MFS) profile" evidence="10">
    <location>
        <begin position="49"/>
        <end position="454"/>
    </location>
</feature>
<keyword evidence="4" id="KW-1003">Cell membrane</keyword>
<proteinExistence type="inferred from homology"/>